<evidence type="ECO:0000313" key="2">
    <source>
        <dbReference type="EMBL" id="SHK61594.1"/>
    </source>
</evidence>
<accession>A0A1M6TXI3</accession>
<keyword evidence="3" id="KW-1185">Reference proteome</keyword>
<dbReference type="AlphaFoldDB" id="A0A1M6TXI3"/>
<protein>
    <recommendedName>
        <fullName evidence="1">DUF7974 domain-containing protein</fullName>
    </recommendedName>
</protein>
<gene>
    <name evidence="2" type="ORF">SAMN05444342_1862</name>
</gene>
<organism evidence="2 3">
    <name type="scientific">Haladaptatus paucihalophilus DX253</name>
    <dbReference type="NCBI Taxonomy" id="797209"/>
    <lineage>
        <taxon>Archaea</taxon>
        <taxon>Methanobacteriati</taxon>
        <taxon>Methanobacteriota</taxon>
        <taxon>Stenosarchaea group</taxon>
        <taxon>Halobacteria</taxon>
        <taxon>Halobacteriales</taxon>
        <taxon>Haladaptataceae</taxon>
        <taxon>Haladaptatus</taxon>
    </lineage>
</organism>
<feature type="domain" description="DUF7974" evidence="1">
    <location>
        <begin position="24"/>
        <end position="157"/>
    </location>
</feature>
<dbReference type="RefSeq" id="WP_018128809.1">
    <property type="nucleotide sequence ID" value="NZ_AEMG01000002.1"/>
</dbReference>
<evidence type="ECO:0000259" key="1">
    <source>
        <dbReference type="Pfam" id="PF25929"/>
    </source>
</evidence>
<dbReference type="Pfam" id="PF25929">
    <property type="entry name" value="DUF7974"/>
    <property type="match status" value="1"/>
</dbReference>
<proteinExistence type="predicted"/>
<dbReference type="EMBL" id="FRAN01000002">
    <property type="protein sequence ID" value="SHK61594.1"/>
    <property type="molecule type" value="Genomic_DNA"/>
</dbReference>
<dbReference type="OrthoDB" id="196304at2157"/>
<dbReference type="Proteomes" id="UP000184203">
    <property type="component" value="Unassembled WGS sequence"/>
</dbReference>
<evidence type="ECO:0000313" key="3">
    <source>
        <dbReference type="Proteomes" id="UP000184203"/>
    </source>
</evidence>
<name>A0A1M6TXI3_HALPU</name>
<sequence length="160" mass="17660">MKPSERLSPDPVGEIEDAGGFVAGLVPNSVALRCLSVELRAPSEIVVGEPARFMFRVENRFPIPLSVRLPTSKLWGWSVNGIPEADERGFEPPETPRTVAFRRQGVRVFEGTWDGQIRRAGDDGDVWRPIQGTQTLSAFLATDTDRQNLADSVEISVVSR</sequence>
<dbReference type="InterPro" id="IPR058280">
    <property type="entry name" value="DUF7974"/>
</dbReference>
<reference evidence="3" key="1">
    <citation type="submission" date="2016-11" db="EMBL/GenBank/DDBJ databases">
        <authorList>
            <person name="Varghese N."/>
            <person name="Submissions S."/>
        </authorList>
    </citation>
    <scope>NUCLEOTIDE SEQUENCE [LARGE SCALE GENOMIC DNA]</scope>
    <source>
        <strain evidence="3">DX253</strain>
    </source>
</reference>